<dbReference type="InterPro" id="IPR006608">
    <property type="entry name" value="CC2D1A/B_DM14"/>
</dbReference>
<evidence type="ECO:0000256" key="1">
    <source>
        <dbReference type="ARBA" id="ARBA00008384"/>
    </source>
</evidence>
<feature type="region of interest" description="Disordered" evidence="4">
    <location>
        <begin position="305"/>
        <end position="379"/>
    </location>
</feature>
<feature type="region of interest" description="Disordered" evidence="4">
    <location>
        <begin position="165"/>
        <end position="186"/>
    </location>
</feature>
<evidence type="ECO:0000256" key="2">
    <source>
        <dbReference type="ARBA" id="ARBA00018804"/>
    </source>
</evidence>
<feature type="non-terminal residue" evidence="6">
    <location>
        <position position="422"/>
    </location>
</feature>
<dbReference type="AlphaFoldDB" id="A0A3P7IJ30"/>
<feature type="compositionally biased region" description="Polar residues" evidence="4">
    <location>
        <begin position="321"/>
        <end position="331"/>
    </location>
</feature>
<proteinExistence type="inferred from homology"/>
<evidence type="ECO:0000313" key="6">
    <source>
        <dbReference type="EMBL" id="VDM65574.1"/>
    </source>
</evidence>
<dbReference type="PANTHER" id="PTHR13076:SF9">
    <property type="entry name" value="COILED-COIL AND C2 DOMAIN-CONTAINING PROTEIN 1-LIKE"/>
    <property type="match status" value="1"/>
</dbReference>
<dbReference type="Proteomes" id="UP000270094">
    <property type="component" value="Unassembled WGS sequence"/>
</dbReference>
<dbReference type="SUPFAM" id="SSF48371">
    <property type="entry name" value="ARM repeat"/>
    <property type="match status" value="1"/>
</dbReference>
<accession>A0A3P7IJ30</accession>
<dbReference type="InterPro" id="IPR019156">
    <property type="entry name" value="Ataxin-10_domain"/>
</dbReference>
<protein>
    <recommendedName>
        <fullName evidence="2">Ataxin-10</fullName>
    </recommendedName>
</protein>
<organism evidence="6 7">
    <name type="scientific">Strongylus vulgaris</name>
    <name type="common">Blood worm</name>
    <dbReference type="NCBI Taxonomy" id="40348"/>
    <lineage>
        <taxon>Eukaryota</taxon>
        <taxon>Metazoa</taxon>
        <taxon>Ecdysozoa</taxon>
        <taxon>Nematoda</taxon>
        <taxon>Chromadorea</taxon>
        <taxon>Rhabditida</taxon>
        <taxon>Rhabditina</taxon>
        <taxon>Rhabditomorpha</taxon>
        <taxon>Strongyloidea</taxon>
        <taxon>Strongylidae</taxon>
        <taxon>Strongylus</taxon>
    </lineage>
</organism>
<dbReference type="EMBL" id="UYYB01000985">
    <property type="protein sequence ID" value="VDM65574.1"/>
    <property type="molecule type" value="Genomic_DNA"/>
</dbReference>
<name>A0A3P7IJ30_STRVU</name>
<evidence type="ECO:0000256" key="4">
    <source>
        <dbReference type="SAM" id="MobiDB-lite"/>
    </source>
</evidence>
<dbReference type="SMART" id="SM00685">
    <property type="entry name" value="DM14"/>
    <property type="match status" value="1"/>
</dbReference>
<dbReference type="OrthoDB" id="379794at2759"/>
<feature type="domain" description="DM14" evidence="5">
    <location>
        <begin position="255"/>
        <end position="313"/>
    </location>
</feature>
<feature type="compositionally biased region" description="Pro residues" evidence="4">
    <location>
        <begin position="173"/>
        <end position="184"/>
    </location>
</feature>
<dbReference type="Gene3D" id="1.25.10.10">
    <property type="entry name" value="Leucine-rich Repeat Variant"/>
    <property type="match status" value="1"/>
</dbReference>
<keyword evidence="7" id="KW-1185">Reference proteome</keyword>
<sequence length="422" mass="45151">MELRATLKCAAVRAIGNLCCERESLRLAAGARGAVLAVLRCARLTDNDRPFIVQWSVAALRHLCMGCPENQKFILEMDQKPSGVIDRQRLLKELGINVKVDATTGAVRLITPSKNMAYFESVSNRKRPATNFMEFSEIERAVYGGNVEDDPELLAELLALQQEEEAKQRRSALPPPIARAPPPKSKIDGALGLDPAILAAALADDVEIDDSALENDPDLLAELSGLVGESATEAAPPPAPPSALAQTVASDNAVLVKLRGLLAVYEKMLNASTTEGNTAKQRRHQRCVDKLKELISKAERGLVIDEADIPPAPPSFAPASGNAQPSATVASLQPPPIPKRTSSSPNVPSGSGLEAPPVPERTSSSSVPPEPTNADVKKQKILAVLKRRRNEYVANGKAAVAAMDKPAAKHYVETAKLFDQVE</sequence>
<dbReference type="GO" id="GO:0001227">
    <property type="term" value="F:DNA-binding transcription repressor activity, RNA polymerase II-specific"/>
    <property type="evidence" value="ECO:0007669"/>
    <property type="project" value="InterPro"/>
</dbReference>
<dbReference type="InterPro" id="IPR039725">
    <property type="entry name" value="CC2D1A/B"/>
</dbReference>
<dbReference type="PANTHER" id="PTHR13076">
    <property type="entry name" value="COILED-COIL AND C2 DOMAIN-CONTAINING PROTEIN 1-LIKE"/>
    <property type="match status" value="1"/>
</dbReference>
<comment type="similarity">
    <text evidence="1">Belongs to the ataxin-10 family.</text>
</comment>
<evidence type="ECO:0000256" key="3">
    <source>
        <dbReference type="ARBA" id="ARBA00045173"/>
    </source>
</evidence>
<dbReference type="Pfam" id="PF09759">
    <property type="entry name" value="Atx10homo_assoc"/>
    <property type="match status" value="1"/>
</dbReference>
<feature type="compositionally biased region" description="Polar residues" evidence="4">
    <location>
        <begin position="340"/>
        <end position="349"/>
    </location>
</feature>
<evidence type="ECO:0000259" key="5">
    <source>
        <dbReference type="SMART" id="SM00685"/>
    </source>
</evidence>
<comment type="function">
    <text evidence="3">May play a role in the regulation of cytokinesis. May play a role in signaling by stimulating protein glycosylation. Induces neuritogenesis by activating the Ras-MAP kinase pathway and is necessary for the survival of cerebellar neurons. Does not appear to play a major role in ciliogenesis.</text>
</comment>
<dbReference type="Pfam" id="PF21528">
    <property type="entry name" value="CC2D1A-B_DM14"/>
    <property type="match status" value="1"/>
</dbReference>
<evidence type="ECO:0000313" key="7">
    <source>
        <dbReference type="Proteomes" id="UP000270094"/>
    </source>
</evidence>
<dbReference type="InterPro" id="IPR016024">
    <property type="entry name" value="ARM-type_fold"/>
</dbReference>
<dbReference type="InterPro" id="IPR011989">
    <property type="entry name" value="ARM-like"/>
</dbReference>
<gene>
    <name evidence="6" type="ORF">SVUK_LOCUS572</name>
</gene>
<reference evidence="6 7" key="1">
    <citation type="submission" date="2018-11" db="EMBL/GenBank/DDBJ databases">
        <authorList>
            <consortium name="Pathogen Informatics"/>
        </authorList>
    </citation>
    <scope>NUCLEOTIDE SEQUENCE [LARGE SCALE GENOMIC DNA]</scope>
</reference>